<protein>
    <submittedName>
        <fullName evidence="1">Uncharacterized protein</fullName>
    </submittedName>
</protein>
<organism evidence="1">
    <name type="scientific">viral metagenome</name>
    <dbReference type="NCBI Taxonomy" id="1070528"/>
    <lineage>
        <taxon>unclassified sequences</taxon>
        <taxon>metagenomes</taxon>
        <taxon>organismal metagenomes</taxon>
    </lineage>
</organism>
<name>A0A6C0H959_9ZZZZ</name>
<accession>A0A6C0H959</accession>
<dbReference type="EMBL" id="MN739906">
    <property type="protein sequence ID" value="QHT76900.1"/>
    <property type="molecule type" value="Genomic_DNA"/>
</dbReference>
<reference evidence="1" key="1">
    <citation type="journal article" date="2020" name="Nature">
        <title>Giant virus diversity and host interactions through global metagenomics.</title>
        <authorList>
            <person name="Schulz F."/>
            <person name="Roux S."/>
            <person name="Paez-Espino D."/>
            <person name="Jungbluth S."/>
            <person name="Walsh D.A."/>
            <person name="Denef V.J."/>
            <person name="McMahon K.D."/>
            <person name="Konstantinidis K.T."/>
            <person name="Eloe-Fadrosh E.A."/>
            <person name="Kyrpides N.C."/>
            <person name="Woyke T."/>
        </authorList>
    </citation>
    <scope>NUCLEOTIDE SEQUENCE</scope>
    <source>
        <strain evidence="1">GVMAG-M-3300023179-82</strain>
    </source>
</reference>
<proteinExistence type="predicted"/>
<dbReference type="AlphaFoldDB" id="A0A6C0H959"/>
<evidence type="ECO:0000313" key="1">
    <source>
        <dbReference type="EMBL" id="QHT76900.1"/>
    </source>
</evidence>
<sequence>MSIIQANINNFNIKYTEYIRINNLLLELKKEIYNKSIKILIKKDKSIDIINKINPLSYKLSNNINYNYQFDNNIIQPKINIIFKYNVIFQRTYNFKIINPQQILNIYNNQLNNISIINLGLSYYKLIKYYIIALIYIYINKTNNNIFYNIFSFLENSDINKYFQKINNYYYYIENYNNNKYNFDSLLHKNKLIKQHFTIHNQNNIINTFDIFHNIKIKEMKNKYS</sequence>